<dbReference type="Pfam" id="PF03479">
    <property type="entry name" value="PCC"/>
    <property type="match status" value="1"/>
</dbReference>
<dbReference type="KEGG" id="aco:Amico_0546"/>
<dbReference type="PANTHER" id="PTHR34988">
    <property type="entry name" value="PROTEIN, PUTATIVE-RELATED"/>
    <property type="match status" value="1"/>
</dbReference>
<dbReference type="RefSeq" id="WP_013047948.1">
    <property type="nucleotide sequence ID" value="NC_014011.1"/>
</dbReference>
<keyword evidence="3" id="KW-1185">Reference proteome</keyword>
<dbReference type="InterPro" id="IPR005175">
    <property type="entry name" value="PPC_dom"/>
</dbReference>
<evidence type="ECO:0000259" key="1">
    <source>
        <dbReference type="PROSITE" id="PS51742"/>
    </source>
</evidence>
<organism evidence="2 3">
    <name type="scientific">Aminobacterium colombiense (strain DSM 12261 / ALA-1)</name>
    <dbReference type="NCBI Taxonomy" id="572547"/>
    <lineage>
        <taxon>Bacteria</taxon>
        <taxon>Thermotogati</taxon>
        <taxon>Synergistota</taxon>
        <taxon>Synergistia</taxon>
        <taxon>Synergistales</taxon>
        <taxon>Aminobacteriaceae</taxon>
        <taxon>Aminobacterium</taxon>
    </lineage>
</organism>
<dbReference type="HOGENOM" id="CLU_114051_2_3_0"/>
<name>D5EDQ0_AMICL</name>
<evidence type="ECO:0000313" key="2">
    <source>
        <dbReference type="EMBL" id="ADE56682.1"/>
    </source>
</evidence>
<dbReference type="CDD" id="cd11378">
    <property type="entry name" value="DUF296"/>
    <property type="match status" value="1"/>
</dbReference>
<dbReference type="Proteomes" id="UP000002366">
    <property type="component" value="Chromosome"/>
</dbReference>
<reference evidence="2 3" key="1">
    <citation type="journal article" date="2010" name="Stand. Genomic Sci.">
        <title>Complete genome sequence of Aminobacterium colombiense type strain (ALA-1).</title>
        <authorList>
            <person name="Chertkov O."/>
            <person name="Sikorski J."/>
            <person name="Brambilla E."/>
            <person name="Lapidus A."/>
            <person name="Copeland A."/>
            <person name="Glavina Del Rio T."/>
            <person name="Nolan M."/>
            <person name="Lucas S."/>
            <person name="Tice H."/>
            <person name="Cheng J.F."/>
            <person name="Han C."/>
            <person name="Detter J.C."/>
            <person name="Bruce D."/>
            <person name="Tapia R."/>
            <person name="Goodwin L."/>
            <person name="Pitluck S."/>
            <person name="Liolios K."/>
            <person name="Ivanova N."/>
            <person name="Mavromatis K."/>
            <person name="Ovchinnikova G."/>
            <person name="Pati A."/>
            <person name="Chen A."/>
            <person name="Palaniappan K."/>
            <person name="Land M."/>
            <person name="Hauser L."/>
            <person name="Chang Y.J."/>
            <person name="Jeffries C.D."/>
            <person name="Spring S."/>
            <person name="Rohde M."/>
            <person name="Goker M."/>
            <person name="Bristow J."/>
            <person name="Eisen J.A."/>
            <person name="Markowitz V."/>
            <person name="Hugenholtz P."/>
            <person name="Kyrpides N.C."/>
            <person name="Klenk H.P."/>
        </authorList>
    </citation>
    <scope>NUCLEOTIDE SEQUENCE [LARGE SCALE GENOMIC DNA]</scope>
    <source>
        <strain evidence="3">DSM 12261 / ALA-1</strain>
    </source>
</reference>
<evidence type="ECO:0000313" key="3">
    <source>
        <dbReference type="Proteomes" id="UP000002366"/>
    </source>
</evidence>
<sequence>MKYAATDEMIVLRLTHGEDIHNSISFVCKERDVDSAVVVSAAGMVTNVTFGWFNGKEYEKATYNNVMELLALNGNVSYKHEGIYPHLHAVFSRPDHTCLGGHILQALVHHNVEICIIPLKTIYLNREFDEWFEALAPETRL</sequence>
<dbReference type="Gene3D" id="3.30.1330.80">
    <property type="entry name" value="Hypothetical protein, similar to alpha- acetolactate decarboxylase, domain 2"/>
    <property type="match status" value="1"/>
</dbReference>
<feature type="domain" description="PPC" evidence="1">
    <location>
        <begin position="4"/>
        <end position="140"/>
    </location>
</feature>
<dbReference type="PANTHER" id="PTHR34988:SF1">
    <property type="entry name" value="DNA-BINDING PROTEIN"/>
    <property type="match status" value="1"/>
</dbReference>
<dbReference type="SUPFAM" id="SSF117856">
    <property type="entry name" value="AF0104/ALDC/Ptd012-like"/>
    <property type="match status" value="1"/>
</dbReference>
<dbReference type="STRING" id="572547.Amico_0546"/>
<proteinExistence type="predicted"/>
<dbReference type="eggNOG" id="COG1661">
    <property type="taxonomic scope" value="Bacteria"/>
</dbReference>
<dbReference type="PROSITE" id="PS51742">
    <property type="entry name" value="PPC"/>
    <property type="match status" value="1"/>
</dbReference>
<protein>
    <recommendedName>
        <fullName evidence="1">PPC domain-containing protein</fullName>
    </recommendedName>
</protein>
<dbReference type="EMBL" id="CP001997">
    <property type="protein sequence ID" value="ADE56682.1"/>
    <property type="molecule type" value="Genomic_DNA"/>
</dbReference>
<dbReference type="AlphaFoldDB" id="D5EDQ0"/>
<accession>D5EDQ0</accession>
<gene>
    <name evidence="2" type="ordered locus">Amico_0546</name>
</gene>
<dbReference type="OrthoDB" id="5012at2"/>